<dbReference type="GO" id="GO:0009653">
    <property type="term" value="P:anatomical structure morphogenesis"/>
    <property type="evidence" value="ECO:0007669"/>
    <property type="project" value="TreeGrafter"/>
</dbReference>
<keyword evidence="3" id="KW-0862">Zinc</keyword>
<evidence type="ECO:0000256" key="6">
    <source>
        <dbReference type="ARBA" id="ARBA00023242"/>
    </source>
</evidence>
<dbReference type="Gene3D" id="2.60.200.10">
    <property type="match status" value="1"/>
</dbReference>
<sequence length="436" mass="47014">MFRSRRLALVHRLWRSRAMGCEETAAAAVAAAAAGNGVAAATEDNVTATSSNNSGSSSSSGEDEGPCRGRFCLCRSREPPSEMKALATGLLKQLSVAQLESLAAAAESRGSAESGCVPLPNGDLVLGAQRVSTLLFVCRLLRWPDLRHPLELKRLCSCESFGRAGHQQQQGLETLCCNPFHLSRLCLPDSPPPPYTRFPPESPKLQVGGGAPFPSVETSSTEHHWMPGLRGTFLPRDVHKSKPWCTLAYWEHKTRAGPLFHAYEQAVSVFYELPQSGDGTATACTAAASTATRGLCLKQLPGTNGGSQTVRRTRARVGSGLLLSREPDGVWAYNRGEQPAFVHSPTLDAPGCSAPGGGGGRAQVLCRVPSGHSVKVFDFEHARHLHKLSRADDGGAGDRPRDIYSVRISFGKGWGRDYSRQCVLDCPCWLEVFFYR</sequence>
<dbReference type="InterPro" id="IPR036578">
    <property type="entry name" value="SMAD_MH1_sf"/>
</dbReference>
<organism evidence="11 12">
    <name type="scientific">Petromyzon marinus</name>
    <name type="common">Sea lamprey</name>
    <dbReference type="NCBI Taxonomy" id="7757"/>
    <lineage>
        <taxon>Eukaryota</taxon>
        <taxon>Metazoa</taxon>
        <taxon>Chordata</taxon>
        <taxon>Craniata</taxon>
        <taxon>Vertebrata</taxon>
        <taxon>Cyclostomata</taxon>
        <taxon>Hyperoartia</taxon>
        <taxon>Petromyzontiformes</taxon>
        <taxon>Petromyzontidae</taxon>
        <taxon>Petromyzon</taxon>
    </lineage>
</organism>
<dbReference type="GO" id="GO:0060395">
    <property type="term" value="P:SMAD protein signal transduction"/>
    <property type="evidence" value="ECO:0007669"/>
    <property type="project" value="TreeGrafter"/>
</dbReference>
<dbReference type="GO" id="GO:0030154">
    <property type="term" value="P:cell differentiation"/>
    <property type="evidence" value="ECO:0007669"/>
    <property type="project" value="TreeGrafter"/>
</dbReference>
<feature type="compositionally biased region" description="Low complexity" evidence="8">
    <location>
        <begin position="50"/>
        <end position="60"/>
    </location>
</feature>
<comment type="subcellular location">
    <subcellularLocation>
        <location evidence="7">Cytoplasm</location>
    </subcellularLocation>
    <subcellularLocation>
        <location evidence="7">Nucleus</location>
    </subcellularLocation>
</comment>
<dbReference type="Pfam" id="PF03165">
    <property type="entry name" value="MH1"/>
    <property type="match status" value="1"/>
</dbReference>
<dbReference type="Pfam" id="PF03166">
    <property type="entry name" value="MH2"/>
    <property type="match status" value="1"/>
</dbReference>
<dbReference type="SMART" id="SM00524">
    <property type="entry name" value="DWB"/>
    <property type="match status" value="1"/>
</dbReference>
<name>A0AAJ7TUS2_PETMA</name>
<dbReference type="PROSITE" id="PS51076">
    <property type="entry name" value="MH2"/>
    <property type="match status" value="1"/>
</dbReference>
<dbReference type="RefSeq" id="XP_032824503.1">
    <property type="nucleotide sequence ID" value="XM_032968612.1"/>
</dbReference>
<dbReference type="SMART" id="SM00523">
    <property type="entry name" value="DWA"/>
    <property type="match status" value="1"/>
</dbReference>
<dbReference type="PANTHER" id="PTHR13703:SF28">
    <property type="entry name" value="MOTHERS AGAINST DECAPENTAPLEGIC HOMOLOG 6"/>
    <property type="match status" value="1"/>
</dbReference>
<evidence type="ECO:0000256" key="5">
    <source>
        <dbReference type="ARBA" id="ARBA00023163"/>
    </source>
</evidence>
<evidence type="ECO:0000256" key="3">
    <source>
        <dbReference type="ARBA" id="ARBA00022833"/>
    </source>
</evidence>
<dbReference type="GO" id="GO:0140416">
    <property type="term" value="F:transcription regulator inhibitor activity"/>
    <property type="evidence" value="ECO:0007669"/>
    <property type="project" value="TreeGrafter"/>
</dbReference>
<dbReference type="PROSITE" id="PS51075">
    <property type="entry name" value="MH1"/>
    <property type="match status" value="1"/>
</dbReference>
<accession>A0AAJ7TUS2</accession>
<dbReference type="Proteomes" id="UP001318040">
    <property type="component" value="Chromosome 40"/>
</dbReference>
<evidence type="ECO:0000256" key="8">
    <source>
        <dbReference type="SAM" id="MobiDB-lite"/>
    </source>
</evidence>
<dbReference type="PANTHER" id="PTHR13703">
    <property type="entry name" value="SMAD"/>
    <property type="match status" value="1"/>
</dbReference>
<dbReference type="InterPro" id="IPR013019">
    <property type="entry name" value="MAD_homology_MH1"/>
</dbReference>
<dbReference type="InterPro" id="IPR003619">
    <property type="entry name" value="MAD_homology1_Dwarfin-type"/>
</dbReference>
<dbReference type="InterPro" id="IPR017855">
    <property type="entry name" value="SMAD-like_dom_sf"/>
</dbReference>
<dbReference type="SUPFAM" id="SSF56366">
    <property type="entry name" value="SMAD MH1 domain"/>
    <property type="match status" value="1"/>
</dbReference>
<keyword evidence="11" id="KW-1185">Reference proteome</keyword>
<reference evidence="12" key="1">
    <citation type="submission" date="2025-08" db="UniProtKB">
        <authorList>
            <consortium name="RefSeq"/>
        </authorList>
    </citation>
    <scope>IDENTIFICATION</scope>
    <source>
        <tissue evidence="12">Sperm</tissue>
    </source>
</reference>
<dbReference type="GO" id="GO:0046872">
    <property type="term" value="F:metal ion binding"/>
    <property type="evidence" value="ECO:0007669"/>
    <property type="project" value="UniProtKB-KW"/>
</dbReference>
<proteinExistence type="inferred from homology"/>
<dbReference type="SUPFAM" id="SSF49879">
    <property type="entry name" value="SMAD/FHA domain"/>
    <property type="match status" value="1"/>
</dbReference>
<dbReference type="Gene3D" id="3.90.520.10">
    <property type="entry name" value="SMAD MH1 domain"/>
    <property type="match status" value="1"/>
</dbReference>
<feature type="domain" description="MH1" evidence="9">
    <location>
        <begin position="61"/>
        <end position="191"/>
    </location>
</feature>
<evidence type="ECO:0000256" key="2">
    <source>
        <dbReference type="ARBA" id="ARBA00022723"/>
    </source>
</evidence>
<dbReference type="InterPro" id="IPR013790">
    <property type="entry name" value="Dwarfin"/>
</dbReference>
<dbReference type="KEGG" id="pmrn:116950662"/>
<protein>
    <recommendedName>
        <fullName evidence="7">Mothers against decapentaplegic homolog</fullName>
        <shortName evidence="7">MAD homolog</shortName>
        <shortName evidence="7">Mothers against DPP homolog</shortName>
    </recommendedName>
    <alternativeName>
        <fullName evidence="7">SMAD family member</fullName>
    </alternativeName>
</protein>
<keyword evidence="5 7" id="KW-0804">Transcription</keyword>
<gene>
    <name evidence="12" type="primary">LOC116950662</name>
</gene>
<dbReference type="GeneID" id="116950662"/>
<keyword evidence="4 7" id="KW-0805">Transcription regulation</keyword>
<keyword evidence="2" id="KW-0479">Metal-binding</keyword>
<evidence type="ECO:0000256" key="7">
    <source>
        <dbReference type="RuleBase" id="RU361195"/>
    </source>
</evidence>
<dbReference type="GO" id="GO:0070411">
    <property type="term" value="F:I-SMAD binding"/>
    <property type="evidence" value="ECO:0007669"/>
    <property type="project" value="TreeGrafter"/>
</dbReference>
<evidence type="ECO:0000259" key="10">
    <source>
        <dbReference type="PROSITE" id="PS51076"/>
    </source>
</evidence>
<feature type="domain" description="MH2" evidence="10">
    <location>
        <begin position="244"/>
        <end position="436"/>
    </location>
</feature>
<feature type="region of interest" description="Disordered" evidence="8">
    <location>
        <begin position="45"/>
        <end position="66"/>
    </location>
</feature>
<dbReference type="AlphaFoldDB" id="A0AAJ7TUS2"/>
<dbReference type="GO" id="GO:0071144">
    <property type="term" value="C:heteromeric SMAD protein complex"/>
    <property type="evidence" value="ECO:0007669"/>
    <property type="project" value="TreeGrafter"/>
</dbReference>
<evidence type="ECO:0000259" key="9">
    <source>
        <dbReference type="PROSITE" id="PS51075"/>
    </source>
</evidence>
<evidence type="ECO:0000313" key="11">
    <source>
        <dbReference type="Proteomes" id="UP001318040"/>
    </source>
</evidence>
<evidence type="ECO:0000256" key="4">
    <source>
        <dbReference type="ARBA" id="ARBA00023015"/>
    </source>
</evidence>
<evidence type="ECO:0000313" key="12">
    <source>
        <dbReference type="RefSeq" id="XP_032824503.1"/>
    </source>
</evidence>
<evidence type="ECO:0000256" key="1">
    <source>
        <dbReference type="ARBA" id="ARBA00005545"/>
    </source>
</evidence>
<keyword evidence="6 7" id="KW-0539">Nucleus</keyword>
<dbReference type="InterPro" id="IPR008984">
    <property type="entry name" value="SMAD_FHA_dom_sf"/>
</dbReference>
<dbReference type="InterPro" id="IPR001132">
    <property type="entry name" value="SMAD_dom_Dwarfin-type"/>
</dbReference>
<keyword evidence="7" id="KW-0963">Cytoplasm</keyword>
<dbReference type="GO" id="GO:0005737">
    <property type="term" value="C:cytoplasm"/>
    <property type="evidence" value="ECO:0007669"/>
    <property type="project" value="UniProtKB-SubCell"/>
</dbReference>
<dbReference type="GO" id="GO:0006357">
    <property type="term" value="P:regulation of transcription by RNA polymerase II"/>
    <property type="evidence" value="ECO:0007669"/>
    <property type="project" value="TreeGrafter"/>
</dbReference>
<comment type="similarity">
    <text evidence="1 7">Belongs to the dwarfin/SMAD family.</text>
</comment>